<sequence length="158" mass="16874">MPGTALLEIDFQGWIVALVDDPAVVTRAERVRVAQRARGAHLFCLRYLDADGGERGDPRSAEARFIPALAPPADALVLSKSGRDAFDDPDLETNLRIRGVAHVVLTGLLTDHGVLHAARSAHRLGFEVTVIADACRSDTAANHDAGLRALTSLGAHVR</sequence>
<evidence type="ECO:0000313" key="3">
    <source>
        <dbReference type="EMBL" id="KAB1653626.1"/>
    </source>
</evidence>
<evidence type="ECO:0000256" key="1">
    <source>
        <dbReference type="ARBA" id="ARBA00022801"/>
    </source>
</evidence>
<gene>
    <name evidence="3" type="ORF">F8O01_14890</name>
</gene>
<dbReference type="PANTHER" id="PTHR43540:SF1">
    <property type="entry name" value="ISOCHORISMATASE HYDROLASE"/>
    <property type="match status" value="1"/>
</dbReference>
<name>A0A7J5BNG5_9MICO</name>
<dbReference type="SUPFAM" id="SSF52499">
    <property type="entry name" value="Isochorismatase-like hydrolases"/>
    <property type="match status" value="1"/>
</dbReference>
<organism evidence="3 4">
    <name type="scientific">Pseudoclavibacter chungangensis</name>
    <dbReference type="NCBI Taxonomy" id="587635"/>
    <lineage>
        <taxon>Bacteria</taxon>
        <taxon>Bacillati</taxon>
        <taxon>Actinomycetota</taxon>
        <taxon>Actinomycetes</taxon>
        <taxon>Micrococcales</taxon>
        <taxon>Microbacteriaceae</taxon>
        <taxon>Pseudoclavibacter</taxon>
    </lineage>
</organism>
<dbReference type="InterPro" id="IPR000868">
    <property type="entry name" value="Isochorismatase-like_dom"/>
</dbReference>
<dbReference type="InterPro" id="IPR050272">
    <property type="entry name" value="Isochorismatase-like_hydrls"/>
</dbReference>
<dbReference type="EMBL" id="WBJZ01000022">
    <property type="protein sequence ID" value="KAB1653626.1"/>
    <property type="molecule type" value="Genomic_DNA"/>
</dbReference>
<feature type="domain" description="Isochorismatase-like" evidence="2">
    <location>
        <begin position="4"/>
        <end position="157"/>
    </location>
</feature>
<dbReference type="PANTHER" id="PTHR43540">
    <property type="entry name" value="PEROXYUREIDOACRYLATE/UREIDOACRYLATE AMIDOHYDROLASE-RELATED"/>
    <property type="match status" value="1"/>
</dbReference>
<proteinExistence type="predicted"/>
<keyword evidence="4" id="KW-1185">Reference proteome</keyword>
<dbReference type="AlphaFoldDB" id="A0A7J5BNG5"/>
<dbReference type="OrthoDB" id="4426059at2"/>
<evidence type="ECO:0000259" key="2">
    <source>
        <dbReference type="Pfam" id="PF00857"/>
    </source>
</evidence>
<protein>
    <submittedName>
        <fullName evidence="3">Cysteine hydrolase</fullName>
    </submittedName>
</protein>
<dbReference type="Proteomes" id="UP000467240">
    <property type="component" value="Unassembled WGS sequence"/>
</dbReference>
<dbReference type="Pfam" id="PF00857">
    <property type="entry name" value="Isochorismatase"/>
    <property type="match status" value="1"/>
</dbReference>
<dbReference type="RefSeq" id="WP_158041742.1">
    <property type="nucleotide sequence ID" value="NZ_JACCFV010000001.1"/>
</dbReference>
<evidence type="ECO:0000313" key="4">
    <source>
        <dbReference type="Proteomes" id="UP000467240"/>
    </source>
</evidence>
<dbReference type="GO" id="GO:0016787">
    <property type="term" value="F:hydrolase activity"/>
    <property type="evidence" value="ECO:0007669"/>
    <property type="project" value="UniProtKB-KW"/>
</dbReference>
<keyword evidence="1 3" id="KW-0378">Hydrolase</keyword>
<dbReference type="InterPro" id="IPR036380">
    <property type="entry name" value="Isochorismatase-like_sf"/>
</dbReference>
<dbReference type="Gene3D" id="3.40.50.850">
    <property type="entry name" value="Isochorismatase-like"/>
    <property type="match status" value="1"/>
</dbReference>
<accession>A0A7J5BNG5</accession>
<comment type="caution">
    <text evidence="3">The sequence shown here is derived from an EMBL/GenBank/DDBJ whole genome shotgun (WGS) entry which is preliminary data.</text>
</comment>
<reference evidence="3 4" key="1">
    <citation type="submission" date="2019-09" db="EMBL/GenBank/DDBJ databases">
        <title>Phylogeny of genus Pseudoclavibacter and closely related genus.</title>
        <authorList>
            <person name="Li Y."/>
        </authorList>
    </citation>
    <scope>NUCLEOTIDE SEQUENCE [LARGE SCALE GENOMIC DNA]</scope>
    <source>
        <strain evidence="3 4">DSM 23821</strain>
    </source>
</reference>